<feature type="compositionally biased region" description="Acidic residues" evidence="1">
    <location>
        <begin position="120"/>
        <end position="131"/>
    </location>
</feature>
<dbReference type="EMBL" id="MNAD01001426">
    <property type="protein sequence ID" value="OJT05594.1"/>
    <property type="molecule type" value="Genomic_DNA"/>
</dbReference>
<reference evidence="2 3" key="1">
    <citation type="submission" date="2016-10" db="EMBL/GenBank/DDBJ databases">
        <title>Genome sequence of the basidiomycete white-rot fungus Trametes pubescens.</title>
        <authorList>
            <person name="Makela M.R."/>
            <person name="Granchi Z."/>
            <person name="Peng M."/>
            <person name="De Vries R.P."/>
            <person name="Grigoriev I."/>
            <person name="Riley R."/>
            <person name="Hilden K."/>
        </authorList>
    </citation>
    <scope>NUCLEOTIDE SEQUENCE [LARGE SCALE GENOMIC DNA]</scope>
    <source>
        <strain evidence="2 3">FBCC735</strain>
    </source>
</reference>
<name>A0A1M2VDD8_TRAPU</name>
<gene>
    <name evidence="2" type="ORF">TRAPUB_3607</name>
</gene>
<feature type="compositionally biased region" description="Low complexity" evidence="1">
    <location>
        <begin position="95"/>
        <end position="111"/>
    </location>
</feature>
<accession>A0A1M2VDD8</accession>
<dbReference type="OrthoDB" id="2748701at2759"/>
<evidence type="ECO:0000256" key="1">
    <source>
        <dbReference type="SAM" id="MobiDB-lite"/>
    </source>
</evidence>
<comment type="caution">
    <text evidence="2">The sequence shown here is derived from an EMBL/GenBank/DDBJ whole genome shotgun (WGS) entry which is preliminary data.</text>
</comment>
<dbReference type="AlphaFoldDB" id="A0A1M2VDD8"/>
<protein>
    <submittedName>
        <fullName evidence="2">Uncharacterized protein</fullName>
    </submittedName>
</protein>
<dbReference type="OMA" id="CWADMVV"/>
<feature type="region of interest" description="Disordered" evidence="1">
    <location>
        <begin position="160"/>
        <end position="189"/>
    </location>
</feature>
<evidence type="ECO:0000313" key="2">
    <source>
        <dbReference type="EMBL" id="OJT05594.1"/>
    </source>
</evidence>
<organism evidence="2 3">
    <name type="scientific">Trametes pubescens</name>
    <name type="common">White-rot fungus</name>
    <dbReference type="NCBI Taxonomy" id="154538"/>
    <lineage>
        <taxon>Eukaryota</taxon>
        <taxon>Fungi</taxon>
        <taxon>Dikarya</taxon>
        <taxon>Basidiomycota</taxon>
        <taxon>Agaricomycotina</taxon>
        <taxon>Agaricomycetes</taxon>
        <taxon>Polyporales</taxon>
        <taxon>Polyporaceae</taxon>
        <taxon>Trametes</taxon>
    </lineage>
</organism>
<keyword evidence="3" id="KW-1185">Reference proteome</keyword>
<feature type="region of interest" description="Disordered" evidence="1">
    <location>
        <begin position="95"/>
        <end position="147"/>
    </location>
</feature>
<dbReference type="Proteomes" id="UP000184267">
    <property type="component" value="Unassembled WGS sequence"/>
</dbReference>
<feature type="compositionally biased region" description="Low complexity" evidence="1">
    <location>
        <begin position="171"/>
        <end position="188"/>
    </location>
</feature>
<evidence type="ECO:0000313" key="3">
    <source>
        <dbReference type="Proteomes" id="UP000184267"/>
    </source>
</evidence>
<sequence>MDTLPPEILQRIFEFACTDGGHTGHSLSLVSKAIRETARTTRFHSVALAASPRRLQTFVRLYARERECDPARGGYKPRIQHLHVAFPHILPRASAAPRRRSLSPPLQRSASTTPPPVDYSDVDSDGSEDPDPAGRTAGGPVCAPTIAHTPAPQAALKRDVRPLPVPPPLASNPTSHAAPNPSSNANASDLRREVIQRLNRTRPVYSVAAGEPDPTASPEYLSAAQTLFRLVAPDLVTLVVQCGFTSGGALHLPIMDRPFPRLLEATFVGVEDPRTVFSDSAYSSPPLFPTMTHLYVVPTWRRELSLPMWAAHAPRVTHLGVSRADDFVDEIARAIGVRVELGRSPWDDDSDDDSEPGSPSAIDSGLPLVPTYPSVRHLLLQPGPGPIGAKCGNMWMYHYHGMRRLRQFAGSCKAVGVEAVVVAAPTVGESGFYYERARRGWLERIGDGDDGAGCWADMVVSLEAALGPSSQSRAVDSGELFFDKLREVVDSLSPASGS</sequence>
<proteinExistence type="predicted"/>
<feature type="region of interest" description="Disordered" evidence="1">
    <location>
        <begin position="343"/>
        <end position="367"/>
    </location>
</feature>